<organism evidence="2 3">
    <name type="scientific">Suillus subaureus</name>
    <dbReference type="NCBI Taxonomy" id="48587"/>
    <lineage>
        <taxon>Eukaryota</taxon>
        <taxon>Fungi</taxon>
        <taxon>Dikarya</taxon>
        <taxon>Basidiomycota</taxon>
        <taxon>Agaricomycotina</taxon>
        <taxon>Agaricomycetes</taxon>
        <taxon>Agaricomycetidae</taxon>
        <taxon>Boletales</taxon>
        <taxon>Suillineae</taxon>
        <taxon>Suillaceae</taxon>
        <taxon>Suillus</taxon>
    </lineage>
</organism>
<evidence type="ECO:0000313" key="3">
    <source>
        <dbReference type="Proteomes" id="UP000807769"/>
    </source>
</evidence>
<feature type="region of interest" description="Disordered" evidence="1">
    <location>
        <begin position="15"/>
        <end position="34"/>
    </location>
</feature>
<dbReference type="RefSeq" id="XP_041190962.1">
    <property type="nucleotide sequence ID" value="XM_041343215.1"/>
</dbReference>
<evidence type="ECO:0000313" key="2">
    <source>
        <dbReference type="EMBL" id="KAG1812939.1"/>
    </source>
</evidence>
<accession>A0A9P7E6X7</accession>
<protein>
    <submittedName>
        <fullName evidence="2">Uncharacterized protein</fullName>
    </submittedName>
</protein>
<gene>
    <name evidence="2" type="ORF">BJ212DRAFT_441012</name>
</gene>
<sequence length="130" mass="14961">MFVLGPRLRSHPWHSRISRKARGRHRPRPAKHWHGYPPFSRSVRQLAVMFSTRTQDPSDQHQSIVVGCFGGKTRRWFGYLIDRGTDLMFQRQRRIGLGELISCCITIHTCTKVTGRSGGSVHVKAKNHEC</sequence>
<name>A0A9P7E6X7_9AGAM</name>
<dbReference type="EMBL" id="JABBWG010000025">
    <property type="protein sequence ID" value="KAG1812939.1"/>
    <property type="molecule type" value="Genomic_DNA"/>
</dbReference>
<comment type="caution">
    <text evidence="2">The sequence shown here is derived from an EMBL/GenBank/DDBJ whole genome shotgun (WGS) entry which is preliminary data.</text>
</comment>
<dbReference type="Proteomes" id="UP000807769">
    <property type="component" value="Unassembled WGS sequence"/>
</dbReference>
<proteinExistence type="predicted"/>
<keyword evidence="3" id="KW-1185">Reference proteome</keyword>
<evidence type="ECO:0000256" key="1">
    <source>
        <dbReference type="SAM" id="MobiDB-lite"/>
    </source>
</evidence>
<dbReference type="GeneID" id="64637231"/>
<reference evidence="2" key="1">
    <citation type="journal article" date="2020" name="New Phytol.">
        <title>Comparative genomics reveals dynamic genome evolution in host specialist ectomycorrhizal fungi.</title>
        <authorList>
            <person name="Lofgren L.A."/>
            <person name="Nguyen N.H."/>
            <person name="Vilgalys R."/>
            <person name="Ruytinx J."/>
            <person name="Liao H.L."/>
            <person name="Branco S."/>
            <person name="Kuo A."/>
            <person name="LaButti K."/>
            <person name="Lipzen A."/>
            <person name="Andreopoulos W."/>
            <person name="Pangilinan J."/>
            <person name="Riley R."/>
            <person name="Hundley H."/>
            <person name="Na H."/>
            <person name="Barry K."/>
            <person name="Grigoriev I.V."/>
            <person name="Stajich J.E."/>
            <person name="Kennedy P.G."/>
        </authorList>
    </citation>
    <scope>NUCLEOTIDE SEQUENCE</scope>
    <source>
        <strain evidence="2">MN1</strain>
    </source>
</reference>
<dbReference type="AlphaFoldDB" id="A0A9P7E6X7"/>